<sequence>MARYEYRCPQDGCFEVTLPIGSAGPQLRCVVCGNAATRIFSTPMLARTPQSLVGAIDHARRSAETPEVVTRIPSRSRPARWRPARPGHARLPRP</sequence>
<dbReference type="RefSeq" id="WP_184538787.1">
    <property type="nucleotide sequence ID" value="NZ_JACHJW010000001.1"/>
</dbReference>
<dbReference type="AlphaFoldDB" id="A0A7W7WTI7"/>
<dbReference type="InterPro" id="IPR013429">
    <property type="entry name" value="Regulatory_FmdB_Zinc_ribbon"/>
</dbReference>
<feature type="region of interest" description="Disordered" evidence="1">
    <location>
        <begin position="64"/>
        <end position="94"/>
    </location>
</feature>
<evidence type="ECO:0000259" key="2">
    <source>
        <dbReference type="SMART" id="SM00834"/>
    </source>
</evidence>
<accession>A0A7W7WTI7</accession>
<dbReference type="SMART" id="SM00834">
    <property type="entry name" value="CxxC_CXXC_SSSS"/>
    <property type="match status" value="1"/>
</dbReference>
<evidence type="ECO:0000313" key="4">
    <source>
        <dbReference type="Proteomes" id="UP000578819"/>
    </source>
</evidence>
<keyword evidence="4" id="KW-1185">Reference proteome</keyword>
<protein>
    <recommendedName>
        <fullName evidence="2">Putative regulatory protein FmdB zinc ribbon domain-containing protein</fullName>
    </recommendedName>
</protein>
<proteinExistence type="predicted"/>
<gene>
    <name evidence="3" type="ORF">FHR38_006256</name>
</gene>
<dbReference type="Proteomes" id="UP000578819">
    <property type="component" value="Unassembled WGS sequence"/>
</dbReference>
<feature type="compositionally biased region" description="Basic residues" evidence="1">
    <location>
        <begin position="77"/>
        <end position="94"/>
    </location>
</feature>
<reference evidence="3 4" key="1">
    <citation type="submission" date="2020-08" db="EMBL/GenBank/DDBJ databases">
        <title>Sequencing the genomes of 1000 actinobacteria strains.</title>
        <authorList>
            <person name="Klenk H.-P."/>
        </authorList>
    </citation>
    <scope>NUCLEOTIDE SEQUENCE [LARGE SCALE GENOMIC DNA]</scope>
    <source>
        <strain evidence="3 4">DSM 45886</strain>
    </source>
</reference>
<comment type="caution">
    <text evidence="3">The sequence shown here is derived from an EMBL/GenBank/DDBJ whole genome shotgun (WGS) entry which is preliminary data.</text>
</comment>
<dbReference type="EMBL" id="JACHJW010000001">
    <property type="protein sequence ID" value="MBB4962523.1"/>
    <property type="molecule type" value="Genomic_DNA"/>
</dbReference>
<name>A0A7W7WTI7_9ACTN</name>
<evidence type="ECO:0000256" key="1">
    <source>
        <dbReference type="SAM" id="MobiDB-lite"/>
    </source>
</evidence>
<feature type="domain" description="Putative regulatory protein FmdB zinc ribbon" evidence="2">
    <location>
        <begin position="1"/>
        <end position="41"/>
    </location>
</feature>
<evidence type="ECO:0000313" key="3">
    <source>
        <dbReference type="EMBL" id="MBB4962523.1"/>
    </source>
</evidence>
<organism evidence="3 4">
    <name type="scientific">Micromonospora polyrhachis</name>
    <dbReference type="NCBI Taxonomy" id="1282883"/>
    <lineage>
        <taxon>Bacteria</taxon>
        <taxon>Bacillati</taxon>
        <taxon>Actinomycetota</taxon>
        <taxon>Actinomycetes</taxon>
        <taxon>Micromonosporales</taxon>
        <taxon>Micromonosporaceae</taxon>
        <taxon>Micromonospora</taxon>
    </lineage>
</organism>